<name>A0ABS3TEI8_9BACT</name>
<comment type="caution">
    <text evidence="1">The sequence shown here is derived from an EMBL/GenBank/DDBJ whole genome shotgun (WGS) entry which is preliminary data.</text>
</comment>
<gene>
    <name evidence="1" type="ORF">J4D97_15530</name>
</gene>
<protein>
    <submittedName>
        <fullName evidence="1">Uncharacterized protein</fullName>
    </submittedName>
</protein>
<organism evidence="1 2">
    <name type="scientific">Hymenobacter defluvii</name>
    <dbReference type="NCBI Taxonomy" id="2054411"/>
    <lineage>
        <taxon>Bacteria</taxon>
        <taxon>Pseudomonadati</taxon>
        <taxon>Bacteroidota</taxon>
        <taxon>Cytophagia</taxon>
        <taxon>Cytophagales</taxon>
        <taxon>Hymenobacteraceae</taxon>
        <taxon>Hymenobacter</taxon>
    </lineage>
</organism>
<evidence type="ECO:0000313" key="1">
    <source>
        <dbReference type="EMBL" id="MBO3272071.1"/>
    </source>
</evidence>
<dbReference type="EMBL" id="JAGETX010000009">
    <property type="protein sequence ID" value="MBO3272071.1"/>
    <property type="molecule type" value="Genomic_DNA"/>
</dbReference>
<dbReference type="Proteomes" id="UP000670527">
    <property type="component" value="Unassembled WGS sequence"/>
</dbReference>
<accession>A0ABS3TEI8</accession>
<keyword evidence="2" id="KW-1185">Reference proteome</keyword>
<sequence>MGYIKRVEYFQVGDPLPNGLKAQKRSILFQSDNGSFLVVDDELLIPDNFEQAVQKIEATSDLIRREHLELVQTWAYNELYNWFKGNPPALQVQVYAGV</sequence>
<proteinExistence type="predicted"/>
<evidence type="ECO:0000313" key="2">
    <source>
        <dbReference type="Proteomes" id="UP000670527"/>
    </source>
</evidence>
<reference evidence="1 2" key="1">
    <citation type="submission" date="2021-03" db="EMBL/GenBank/DDBJ databases">
        <authorList>
            <person name="Kim M.K."/>
        </authorList>
    </citation>
    <scope>NUCLEOTIDE SEQUENCE [LARGE SCALE GENOMIC DNA]</scope>
    <source>
        <strain evidence="1 2">BT507</strain>
    </source>
</reference>